<keyword evidence="1" id="KW-0732">Signal</keyword>
<feature type="domain" description="Alpha-L-rhamnosidase C-terminal" evidence="3">
    <location>
        <begin position="734"/>
        <end position="789"/>
    </location>
</feature>
<dbReference type="Proteomes" id="UP001218638">
    <property type="component" value="Chromosome"/>
</dbReference>
<reference evidence="4" key="1">
    <citation type="submission" date="2023-03" db="EMBL/GenBank/DDBJ databases">
        <title>Lomoglobus Profundus gen. nov., sp. nov., a novel member of the phylum Verrucomicrobia, isolated from deep-marine sediment of South China Sea.</title>
        <authorList>
            <person name="Ahmad T."/>
            <person name="Ishaq S.E."/>
            <person name="Wang F."/>
        </authorList>
    </citation>
    <scope>NUCLEOTIDE SEQUENCE</scope>
    <source>
        <strain evidence="4">LMO-M01</strain>
    </source>
</reference>
<accession>A0AAF0CPQ5</accession>
<dbReference type="InterPro" id="IPR035398">
    <property type="entry name" value="Bac_rhamnosid_C"/>
</dbReference>
<dbReference type="KEGG" id="slom:PXH66_02845"/>
<dbReference type="Pfam" id="PF17390">
    <property type="entry name" value="Bac_rhamnosid_C"/>
    <property type="match status" value="1"/>
</dbReference>
<dbReference type="PANTHER" id="PTHR34987:SF2">
    <property type="entry name" value="B, PUTATIVE (AFU_ORTHOLOGUE AFUA_7G05040)-RELATED"/>
    <property type="match status" value="1"/>
</dbReference>
<feature type="signal peptide" evidence="1">
    <location>
        <begin position="1"/>
        <end position="31"/>
    </location>
</feature>
<dbReference type="EMBL" id="CP119075">
    <property type="protein sequence ID" value="WED65783.1"/>
    <property type="molecule type" value="Genomic_DNA"/>
</dbReference>
<dbReference type="GO" id="GO:0005975">
    <property type="term" value="P:carbohydrate metabolic process"/>
    <property type="evidence" value="ECO:0007669"/>
    <property type="project" value="InterPro"/>
</dbReference>
<evidence type="ECO:0000256" key="1">
    <source>
        <dbReference type="SAM" id="SignalP"/>
    </source>
</evidence>
<dbReference type="PANTHER" id="PTHR34987">
    <property type="entry name" value="C, PUTATIVE (AFU_ORTHOLOGUE AFUA_3G02880)-RELATED"/>
    <property type="match status" value="1"/>
</dbReference>
<dbReference type="InterPro" id="IPR008979">
    <property type="entry name" value="Galactose-bd-like_sf"/>
</dbReference>
<gene>
    <name evidence="4" type="ORF">PXH66_02845</name>
</gene>
<feature type="chain" id="PRO_5041936593" evidence="1">
    <location>
        <begin position="32"/>
        <end position="814"/>
    </location>
</feature>
<dbReference type="AlphaFoldDB" id="A0AAF0CPQ5"/>
<evidence type="ECO:0000259" key="2">
    <source>
        <dbReference type="Pfam" id="PF17389"/>
    </source>
</evidence>
<evidence type="ECO:0000259" key="3">
    <source>
        <dbReference type="Pfam" id="PF17390"/>
    </source>
</evidence>
<keyword evidence="5" id="KW-1185">Reference proteome</keyword>
<dbReference type="InterPro" id="IPR035396">
    <property type="entry name" value="Bac_rhamnosid6H"/>
</dbReference>
<dbReference type="Gene3D" id="2.60.420.10">
    <property type="entry name" value="Maltose phosphorylase, domain 3"/>
    <property type="match status" value="1"/>
</dbReference>
<dbReference type="SUPFAM" id="SSF48208">
    <property type="entry name" value="Six-hairpin glycosidases"/>
    <property type="match status" value="1"/>
</dbReference>
<sequence length="814" mass="90759">MPCSRFRSALPVCMVATLLTFCAICPSPSIGQPTPSARWLTSAWDAHWISPPDQPARAYGVHHFRRTFDLTSVPEGFVVHVSADNRYRLFVNGTPVNIGPARGDLRHWRFDTLDLAPWLKLGRNVLATQVWNFAEHGPVAQTTDQTAFILQGDDETSAVANTDGDWRAFTNPAYSPITGFGAKLYTYIVVGPGDDVDGARYPWGWEMPGFDDRSWKAASSLRRGTPRGISTDGKWLLVPRQIPLMESTPIRLQTVRRATGVEVSAEFVQGDAPFTIPAHSHATVLLDQAELTTGFPELIVSGGKGGVVTLTYAESLFEGPDSPATKVKGHRDEIEGKYLRGFTDTFRPDGTGPRTFRPLRWRTWRYLQADIATGDQPLTIVDLKAEFSAYPFIEHARFDSADDSLAGIWEIAWRTLRTGTHEIFTDSPYYEQLSYVGDSRIEALVSLYVSGDDRLMRKTIEAFDESRNPNGLTSSRWPDSRHQIIPPYSLVWISMVHDYWQLRDDADFVRARLAGVREVLRYFVEHSDPATGSYTGRQWWNYVDWISAWGRDPLTGLGGVPPRDERGASAILDLQHVYTLQQAAELMTAFGYHDDASLYATRAEKIREYVIATCWNDERGLLADTSERLTYSQHANTYLILTAGGKIGRLTDLARKIRDEPDLTPATFYFNFYTHQAMIAAGLGDDYLNWLDPWRGVLELGLTTVPEKPTPDTRSDSHAWGAHPMMGFLTTVLGIGPAGPGFKRVRIAPHLGDLPFARGAVPHPLGEISVDLRREGADGLIGTVTLPEGLGGVFEWQGHMQELQPGQQAISVHR</sequence>
<dbReference type="Pfam" id="PF17389">
    <property type="entry name" value="Bac_rhamnosid6H"/>
    <property type="match status" value="1"/>
</dbReference>
<dbReference type="Gene3D" id="1.50.10.10">
    <property type="match status" value="1"/>
</dbReference>
<dbReference type="SUPFAM" id="SSF49785">
    <property type="entry name" value="Galactose-binding domain-like"/>
    <property type="match status" value="1"/>
</dbReference>
<proteinExistence type="predicted"/>
<evidence type="ECO:0000313" key="5">
    <source>
        <dbReference type="Proteomes" id="UP001218638"/>
    </source>
</evidence>
<name>A0AAF0CPQ5_9BACT</name>
<dbReference type="InterPro" id="IPR008928">
    <property type="entry name" value="6-hairpin_glycosidase_sf"/>
</dbReference>
<feature type="domain" description="Alpha-L-rhamnosidase six-hairpin glycosidase" evidence="2">
    <location>
        <begin position="396"/>
        <end position="627"/>
    </location>
</feature>
<dbReference type="RefSeq" id="WP_330930313.1">
    <property type="nucleotide sequence ID" value="NZ_CP119075.1"/>
</dbReference>
<organism evidence="4 5">
    <name type="scientific">Synoicihabitans lomoniglobus</name>
    <dbReference type="NCBI Taxonomy" id="2909285"/>
    <lineage>
        <taxon>Bacteria</taxon>
        <taxon>Pseudomonadati</taxon>
        <taxon>Verrucomicrobiota</taxon>
        <taxon>Opitutia</taxon>
        <taxon>Opitutales</taxon>
        <taxon>Opitutaceae</taxon>
        <taxon>Synoicihabitans</taxon>
    </lineage>
</organism>
<protein>
    <submittedName>
        <fullName evidence="4">Alpha-L-rhamnosidase C-terminal domain-containing protein</fullName>
    </submittedName>
</protein>
<evidence type="ECO:0000313" key="4">
    <source>
        <dbReference type="EMBL" id="WED65783.1"/>
    </source>
</evidence>
<dbReference type="InterPro" id="IPR012341">
    <property type="entry name" value="6hp_glycosidase-like_sf"/>
</dbReference>
<dbReference type="Gene3D" id="2.60.120.260">
    <property type="entry name" value="Galactose-binding domain-like"/>
    <property type="match status" value="1"/>
</dbReference>